<sequence>MDYVPSRRRRAFSCSWELLENEKAPNVFKVGAAVCRLRARKFNSATVKKPAKQARKR</sequence>
<gene>
    <name evidence="1" type="ORF">AaeL_AAEL008082</name>
</gene>
<reference evidence="1" key="1">
    <citation type="submission" date="2005-10" db="EMBL/GenBank/DDBJ databases">
        <authorList>
            <person name="Loftus B.J."/>
            <person name="Nene V.M."/>
            <person name="Hannick L.I."/>
            <person name="Bidwell S."/>
            <person name="Haas B."/>
            <person name="Amedeo P."/>
            <person name="Orvis J."/>
            <person name="Wortman J.R."/>
            <person name="White O.R."/>
            <person name="Salzberg S."/>
            <person name="Shumway M."/>
            <person name="Koo H."/>
            <person name="Zhao Y."/>
            <person name="Holmes M."/>
            <person name="Miller J."/>
            <person name="Schatz M."/>
            <person name="Pop M."/>
            <person name="Pai G."/>
            <person name="Utterback T."/>
            <person name="Rogers Y.-H."/>
            <person name="Kravitz S."/>
            <person name="Fraser C.M."/>
        </authorList>
    </citation>
    <scope>NUCLEOTIDE SEQUENCE</scope>
    <source>
        <strain evidence="1">Liverpool</strain>
    </source>
</reference>
<dbReference type="AlphaFoldDB" id="Q16ZR6"/>
<evidence type="ECO:0000313" key="2">
    <source>
        <dbReference type="Proteomes" id="UP000682892"/>
    </source>
</evidence>
<dbReference type="PaxDb" id="7159-AAEL008082-PA"/>
<dbReference type="Proteomes" id="UP000682892">
    <property type="component" value="Unassembled WGS sequence"/>
</dbReference>
<protein>
    <submittedName>
        <fullName evidence="1">AAEL008082-PA</fullName>
    </submittedName>
</protein>
<dbReference type="HOGENOM" id="CLU_2998251_0_0_1"/>
<organism evidence="1 2">
    <name type="scientific">Aedes aegypti</name>
    <name type="common">Yellowfever mosquito</name>
    <name type="synonym">Culex aegypti</name>
    <dbReference type="NCBI Taxonomy" id="7159"/>
    <lineage>
        <taxon>Eukaryota</taxon>
        <taxon>Metazoa</taxon>
        <taxon>Ecdysozoa</taxon>
        <taxon>Arthropoda</taxon>
        <taxon>Hexapoda</taxon>
        <taxon>Insecta</taxon>
        <taxon>Pterygota</taxon>
        <taxon>Neoptera</taxon>
        <taxon>Endopterygota</taxon>
        <taxon>Diptera</taxon>
        <taxon>Nematocera</taxon>
        <taxon>Culicoidea</taxon>
        <taxon>Culicidae</taxon>
        <taxon>Culicinae</taxon>
        <taxon>Aedini</taxon>
        <taxon>Aedes</taxon>
        <taxon>Stegomyia</taxon>
    </lineage>
</organism>
<proteinExistence type="predicted"/>
<evidence type="ECO:0000313" key="1">
    <source>
        <dbReference type="EMBL" id="EAT40155.1"/>
    </source>
</evidence>
<dbReference type="EMBL" id="CH477485">
    <property type="protein sequence ID" value="EAT40155.1"/>
    <property type="molecule type" value="Genomic_DNA"/>
</dbReference>
<reference evidence="1" key="3">
    <citation type="submission" date="2012-09" db="EMBL/GenBank/DDBJ databases">
        <authorList>
            <consortium name="VectorBase"/>
        </authorList>
    </citation>
    <scope>NUCLEOTIDE SEQUENCE</scope>
    <source>
        <strain evidence="1">Liverpool</strain>
    </source>
</reference>
<name>Q16ZR6_AEDAE</name>
<reference evidence="1" key="2">
    <citation type="journal article" date="2007" name="Science">
        <title>Genome sequence of Aedes aegypti, a major arbovirus vector.</title>
        <authorList>
            <person name="Nene V."/>
            <person name="Wortman J.R."/>
            <person name="Lawson D."/>
            <person name="Haas B."/>
            <person name="Kodira C."/>
            <person name="Tu Z.J."/>
            <person name="Loftus B."/>
            <person name="Xi Z."/>
            <person name="Megy K."/>
            <person name="Grabherr M."/>
            <person name="Ren Q."/>
            <person name="Zdobnov E.M."/>
            <person name="Lobo N.F."/>
            <person name="Campbell K.S."/>
            <person name="Brown S.E."/>
            <person name="Bonaldo M.F."/>
            <person name="Zhu J."/>
            <person name="Sinkins S.P."/>
            <person name="Hogenkamp D.G."/>
            <person name="Amedeo P."/>
            <person name="Arensburger P."/>
            <person name="Atkinson P.W."/>
            <person name="Bidwell S."/>
            <person name="Biedler J."/>
            <person name="Birney E."/>
            <person name="Bruggner R.V."/>
            <person name="Costas J."/>
            <person name="Coy M.R."/>
            <person name="Crabtree J."/>
            <person name="Crawford M."/>
            <person name="Debruyn B."/>
            <person name="Decaprio D."/>
            <person name="Eiglmeier K."/>
            <person name="Eisenstadt E."/>
            <person name="El-Dorry H."/>
            <person name="Gelbart W.M."/>
            <person name="Gomes S.L."/>
            <person name="Hammond M."/>
            <person name="Hannick L.I."/>
            <person name="Hogan J.R."/>
            <person name="Holmes M.H."/>
            <person name="Jaffe D."/>
            <person name="Johnston J.S."/>
            <person name="Kennedy R.C."/>
            <person name="Koo H."/>
            <person name="Kravitz S."/>
            <person name="Kriventseva E.V."/>
            <person name="Kulp D."/>
            <person name="Labutti K."/>
            <person name="Lee E."/>
            <person name="Li S."/>
            <person name="Lovin D.D."/>
            <person name="Mao C."/>
            <person name="Mauceli E."/>
            <person name="Menck C.F."/>
            <person name="Miller J.R."/>
            <person name="Montgomery P."/>
            <person name="Mori A."/>
            <person name="Nascimento A.L."/>
            <person name="Naveira H.F."/>
            <person name="Nusbaum C."/>
            <person name="O'leary S."/>
            <person name="Orvis J."/>
            <person name="Pertea M."/>
            <person name="Quesneville H."/>
            <person name="Reidenbach K.R."/>
            <person name="Rogers Y.H."/>
            <person name="Roth C.W."/>
            <person name="Schneider J.R."/>
            <person name="Schatz M."/>
            <person name="Shumway M."/>
            <person name="Stanke M."/>
            <person name="Stinson E.O."/>
            <person name="Tubio J.M."/>
            <person name="Vanzee J.P."/>
            <person name="Verjovski-Almeida S."/>
            <person name="Werner D."/>
            <person name="White O."/>
            <person name="Wyder S."/>
            <person name="Zeng Q."/>
            <person name="Zhao Q."/>
            <person name="Zhao Y."/>
            <person name="Hill C.A."/>
            <person name="Raikhel A.S."/>
            <person name="Soares M.B."/>
            <person name="Knudson D.L."/>
            <person name="Lee N.H."/>
            <person name="Galagan J."/>
            <person name="Salzberg S.L."/>
            <person name="Paulsen I.T."/>
            <person name="Dimopoulos G."/>
            <person name="Collins F.H."/>
            <person name="Birren B."/>
            <person name="Fraser-Liggett C.M."/>
            <person name="Severson D.W."/>
        </authorList>
    </citation>
    <scope>NUCLEOTIDE SEQUENCE [LARGE SCALE GENOMIC DNA]</scope>
    <source>
        <strain evidence="1">Liverpool</strain>
    </source>
</reference>
<accession>Q16ZR6</accession>